<dbReference type="PANTHER" id="PTHR31018">
    <property type="entry name" value="SPORULATION-SPECIFIC PROTEIN-RELATED"/>
    <property type="match status" value="1"/>
</dbReference>
<comment type="subcellular location">
    <subcellularLocation>
        <location evidence="1">Cell envelope</location>
    </subcellularLocation>
</comment>
<name>A0A2T4MZL0_AERVE</name>
<dbReference type="AlphaFoldDB" id="A0A2T4MZL0"/>
<evidence type="ECO:0000256" key="3">
    <source>
        <dbReference type="ARBA" id="ARBA00023180"/>
    </source>
</evidence>
<sequence length="257" mass="28594">MKITKNKPLSSLLAVLIVFVSGRVYSADKYEFKIPVEMSASEKPKENGEEWRQFFLSASKKFKHRQPRPSGEIGAIGMGSEQLWMSGNWSASIPSVGLMDSELPRGTLGLSTIGNIELPNNKLTNVDFMAGVTVSTRNIELQDNMLTNLKGLSSLKIQRDYFHIDGNMLTSLNGLENLEQIRTLHFYNNPSLTDISAISNIQRPGGVVYMDNPKQYKKKPKLGSPFCNGIRDKKLWAHAGTIFNKGPELKAGDVCEQ</sequence>
<keyword evidence="3" id="KW-0325">Glycoprotein</keyword>
<keyword evidence="2" id="KW-0732">Signal</keyword>
<dbReference type="Proteomes" id="UP000241986">
    <property type="component" value="Unassembled WGS sequence"/>
</dbReference>
<evidence type="ECO:0000313" key="4">
    <source>
        <dbReference type="EMBL" id="PTH80025.1"/>
    </source>
</evidence>
<protein>
    <recommendedName>
        <fullName evidence="6">Leucine-rich repeat domain-containing protein</fullName>
    </recommendedName>
</protein>
<evidence type="ECO:0000313" key="5">
    <source>
        <dbReference type="Proteomes" id="UP000241986"/>
    </source>
</evidence>
<gene>
    <name evidence="4" type="ORF">DAA48_15790</name>
</gene>
<dbReference type="InterPro" id="IPR051648">
    <property type="entry name" value="CWI-Assembly_Regulator"/>
</dbReference>
<evidence type="ECO:0008006" key="6">
    <source>
        <dbReference type="Google" id="ProtNLM"/>
    </source>
</evidence>
<evidence type="ECO:0000256" key="1">
    <source>
        <dbReference type="ARBA" id="ARBA00004196"/>
    </source>
</evidence>
<dbReference type="RefSeq" id="WP_107683907.1">
    <property type="nucleotide sequence ID" value="NZ_PZKL01000037.1"/>
</dbReference>
<dbReference type="SUPFAM" id="SSF52058">
    <property type="entry name" value="L domain-like"/>
    <property type="match status" value="1"/>
</dbReference>
<accession>A0A2T4MZL0</accession>
<comment type="caution">
    <text evidence="4">The sequence shown here is derived from an EMBL/GenBank/DDBJ whole genome shotgun (WGS) entry which is preliminary data.</text>
</comment>
<dbReference type="GO" id="GO:0030313">
    <property type="term" value="C:cell envelope"/>
    <property type="evidence" value="ECO:0007669"/>
    <property type="project" value="UniProtKB-SubCell"/>
</dbReference>
<dbReference type="EMBL" id="PZKL01000037">
    <property type="protein sequence ID" value="PTH80025.1"/>
    <property type="molecule type" value="Genomic_DNA"/>
</dbReference>
<organism evidence="4 5">
    <name type="scientific">Aeromonas veronii</name>
    <dbReference type="NCBI Taxonomy" id="654"/>
    <lineage>
        <taxon>Bacteria</taxon>
        <taxon>Pseudomonadati</taxon>
        <taxon>Pseudomonadota</taxon>
        <taxon>Gammaproteobacteria</taxon>
        <taxon>Aeromonadales</taxon>
        <taxon>Aeromonadaceae</taxon>
        <taxon>Aeromonas</taxon>
    </lineage>
</organism>
<reference evidence="4 5" key="1">
    <citation type="submission" date="2018-03" db="EMBL/GenBank/DDBJ databases">
        <title>Aeromonas veronii whole genome sequencing and analysis.</title>
        <authorList>
            <person name="Xie H."/>
            <person name="Liu T."/>
            <person name="Wang K."/>
        </authorList>
    </citation>
    <scope>NUCLEOTIDE SEQUENCE [LARGE SCALE GENOMIC DNA]</scope>
    <source>
        <strain evidence="4 5">XH.VA.1</strain>
    </source>
</reference>
<dbReference type="InterPro" id="IPR032675">
    <property type="entry name" value="LRR_dom_sf"/>
</dbReference>
<proteinExistence type="predicted"/>
<dbReference type="Gene3D" id="3.80.10.10">
    <property type="entry name" value="Ribonuclease Inhibitor"/>
    <property type="match status" value="1"/>
</dbReference>
<dbReference type="PANTHER" id="PTHR31018:SF3">
    <property type="entry name" value="RECEPTOR PROTEIN-TYROSINE KINASE"/>
    <property type="match status" value="1"/>
</dbReference>
<evidence type="ECO:0000256" key="2">
    <source>
        <dbReference type="ARBA" id="ARBA00022729"/>
    </source>
</evidence>